<evidence type="ECO:0000259" key="10">
    <source>
        <dbReference type="PROSITE" id="PS50111"/>
    </source>
</evidence>
<proteinExistence type="inferred from homology"/>
<dbReference type="InterPro" id="IPR003660">
    <property type="entry name" value="HAMP_dom"/>
</dbReference>
<dbReference type="Gene3D" id="6.10.340.10">
    <property type="match status" value="1"/>
</dbReference>
<evidence type="ECO:0000256" key="1">
    <source>
        <dbReference type="ARBA" id="ARBA00004141"/>
    </source>
</evidence>
<dbReference type="Pfam" id="PF00015">
    <property type="entry name" value="MCPsignal"/>
    <property type="match status" value="1"/>
</dbReference>
<evidence type="ECO:0000313" key="12">
    <source>
        <dbReference type="EMBL" id="EKE87504.1"/>
    </source>
</evidence>
<dbReference type="Proteomes" id="UP000014115">
    <property type="component" value="Unassembled WGS sequence"/>
</dbReference>
<dbReference type="PRINTS" id="PR00260">
    <property type="entry name" value="CHEMTRNSDUCR"/>
</dbReference>
<gene>
    <name evidence="12" type="ORF">A10D4_00370</name>
</gene>
<feature type="transmembrane region" description="Helical" evidence="9">
    <location>
        <begin position="12"/>
        <end position="30"/>
    </location>
</feature>
<dbReference type="eggNOG" id="COG0840">
    <property type="taxonomic scope" value="Bacteria"/>
</dbReference>
<dbReference type="EMBL" id="AMRG01000001">
    <property type="protein sequence ID" value="EKE87504.1"/>
    <property type="molecule type" value="Genomic_DNA"/>
</dbReference>
<evidence type="ECO:0000313" key="13">
    <source>
        <dbReference type="Proteomes" id="UP000014115"/>
    </source>
</evidence>
<dbReference type="AlphaFoldDB" id="K2KY59"/>
<dbReference type="GO" id="GO:0004888">
    <property type="term" value="F:transmembrane signaling receptor activity"/>
    <property type="evidence" value="ECO:0007669"/>
    <property type="project" value="InterPro"/>
</dbReference>
<evidence type="ECO:0000256" key="3">
    <source>
        <dbReference type="ARBA" id="ARBA00022989"/>
    </source>
</evidence>
<evidence type="ECO:0000256" key="9">
    <source>
        <dbReference type="SAM" id="Phobius"/>
    </source>
</evidence>
<dbReference type="RefSeq" id="WP_008486997.1">
    <property type="nucleotide sequence ID" value="NZ_AMRG01000001.1"/>
</dbReference>
<feature type="compositionally biased region" description="Polar residues" evidence="8">
    <location>
        <begin position="427"/>
        <end position="438"/>
    </location>
</feature>
<feature type="region of interest" description="Disordered" evidence="8">
    <location>
        <begin position="427"/>
        <end position="452"/>
    </location>
</feature>
<feature type="domain" description="Methyl-accepting transducer" evidence="10">
    <location>
        <begin position="376"/>
        <end position="623"/>
    </location>
</feature>
<keyword evidence="13" id="KW-1185">Reference proteome</keyword>
<accession>K2KY59</accession>
<protein>
    <submittedName>
        <fullName evidence="12">Methyl-accepting chemotaxis protein</fullName>
    </submittedName>
</protein>
<dbReference type="GO" id="GO:0016020">
    <property type="term" value="C:membrane"/>
    <property type="evidence" value="ECO:0007669"/>
    <property type="project" value="UniProtKB-SubCell"/>
</dbReference>
<evidence type="ECO:0000256" key="4">
    <source>
        <dbReference type="ARBA" id="ARBA00023136"/>
    </source>
</evidence>
<evidence type="ECO:0000259" key="11">
    <source>
        <dbReference type="PROSITE" id="PS50885"/>
    </source>
</evidence>
<keyword evidence="4 9" id="KW-0472">Membrane</keyword>
<dbReference type="InterPro" id="IPR004089">
    <property type="entry name" value="MCPsignal_dom"/>
</dbReference>
<dbReference type="GO" id="GO:0007165">
    <property type="term" value="P:signal transduction"/>
    <property type="evidence" value="ECO:0007669"/>
    <property type="project" value="UniProtKB-KW"/>
</dbReference>
<dbReference type="PANTHER" id="PTHR32089">
    <property type="entry name" value="METHYL-ACCEPTING CHEMOTAXIS PROTEIN MCPB"/>
    <property type="match status" value="1"/>
</dbReference>
<dbReference type="PROSITE" id="PS50111">
    <property type="entry name" value="CHEMOTAXIS_TRANSDUC_2"/>
    <property type="match status" value="1"/>
</dbReference>
<keyword evidence="2 9" id="KW-0812">Transmembrane</keyword>
<dbReference type="SMART" id="SM00283">
    <property type="entry name" value="MA"/>
    <property type="match status" value="1"/>
</dbReference>
<dbReference type="GO" id="GO:0006935">
    <property type="term" value="P:chemotaxis"/>
    <property type="evidence" value="ECO:0007669"/>
    <property type="project" value="InterPro"/>
</dbReference>
<dbReference type="Gene3D" id="1.10.287.950">
    <property type="entry name" value="Methyl-accepting chemotaxis protein"/>
    <property type="match status" value="1"/>
</dbReference>
<dbReference type="OrthoDB" id="7024925at2"/>
<evidence type="ECO:0000256" key="6">
    <source>
        <dbReference type="ARBA" id="ARBA00029447"/>
    </source>
</evidence>
<feature type="domain" description="HAMP" evidence="11">
    <location>
        <begin position="318"/>
        <end position="371"/>
    </location>
</feature>
<evidence type="ECO:0000256" key="7">
    <source>
        <dbReference type="PROSITE-ProRule" id="PRU00284"/>
    </source>
</evidence>
<organism evidence="12 13">
    <name type="scientific">Idiomarina xiamenensis 10-D-4</name>
    <dbReference type="NCBI Taxonomy" id="740709"/>
    <lineage>
        <taxon>Bacteria</taxon>
        <taxon>Pseudomonadati</taxon>
        <taxon>Pseudomonadota</taxon>
        <taxon>Gammaproteobacteria</taxon>
        <taxon>Alteromonadales</taxon>
        <taxon>Idiomarinaceae</taxon>
        <taxon>Idiomarina</taxon>
    </lineage>
</organism>
<evidence type="ECO:0000256" key="2">
    <source>
        <dbReference type="ARBA" id="ARBA00022692"/>
    </source>
</evidence>
<comment type="similarity">
    <text evidence="6">Belongs to the methyl-accepting chemotaxis (MCP) protein family.</text>
</comment>
<comment type="subcellular location">
    <subcellularLocation>
        <location evidence="1">Membrane</location>
        <topology evidence="1">Multi-pass membrane protein</topology>
    </subcellularLocation>
</comment>
<name>K2KY59_9GAMM</name>
<dbReference type="SMART" id="SM00304">
    <property type="entry name" value="HAMP"/>
    <property type="match status" value="1"/>
</dbReference>
<reference evidence="12 13" key="1">
    <citation type="journal article" date="2012" name="J. Bacteriol.">
        <title>Genome Sequence of Idiomarina xiamenensis Type Strain 10-D-4.</title>
        <authorList>
            <person name="Lai Q."/>
            <person name="Wang L."/>
            <person name="Wang W."/>
            <person name="Shao Z."/>
        </authorList>
    </citation>
    <scope>NUCLEOTIDE SEQUENCE [LARGE SCALE GENOMIC DNA]</scope>
    <source>
        <strain evidence="12 13">10-D-4</strain>
    </source>
</reference>
<feature type="transmembrane region" description="Helical" evidence="9">
    <location>
        <begin position="296"/>
        <end position="316"/>
    </location>
</feature>
<dbReference type="InterPro" id="IPR004090">
    <property type="entry name" value="Chemotax_Me-accpt_rcpt"/>
</dbReference>
<comment type="caution">
    <text evidence="12">The sequence shown here is derived from an EMBL/GenBank/DDBJ whole genome shotgun (WGS) entry which is preliminary data.</text>
</comment>
<evidence type="ECO:0000256" key="5">
    <source>
        <dbReference type="ARBA" id="ARBA00023224"/>
    </source>
</evidence>
<dbReference type="SUPFAM" id="SSF58104">
    <property type="entry name" value="Methyl-accepting chemotaxis protein (MCP) signaling domain"/>
    <property type="match status" value="1"/>
</dbReference>
<sequence>MRVSVYSRLSAAVLFAFSAVFIGALIWAYTQLQAMELESRQYQRLKSEAVVAVATEVSAYLQSGNTINLNQALSLLDKVKQQRLPALHDDLAQPIQAAIERFTTNAQQRYRALGKLAGNEAALLINAERQLSDYISSLIDYAERGLQQNAAPAPRYLAVASDMTLALTQLIHAREAYLFADAERDSVVAALQPLQAAAQQLQALPLLGISEDSAEAAMFSLVQREPKDIGEEIRAELLSLSQRYTRELDTTETSVNERRQGFTAIQSDLTQIQQAVGGAEDTLVARQADMLQRLQWMLLPLVLLLPVLALLSWLAMRGLVLRPLRGLRDAMANLLQYQQLQALPGADRATEMGEIARYFNQLLDSLAQQEQLKQEQMRVVTDALREITSELKRIQQQSQQTVGAAQSSQQQLDNLLQLTEQLNAASEQLQHNAESTKQTMHHSGQRVSSMQQQAQQVASVVNQGRQALTELEQSVQAVGQILTVIATIAEQTNLLALNAAIESARAGEQGRGFSVVADEVRKLAQKTQQSLDDIKPMLTELSTATATIEATISDMEASSDEQLSVAKQLANNANEVAHQAQHSASEAQQAHGLVTEQSQHVHDFAEQMSVMVDKLVAAAKQLARVEEAVNTQTSRIELTFSQQ</sequence>
<dbReference type="PANTHER" id="PTHR32089:SF119">
    <property type="entry name" value="METHYL-ACCEPTING CHEMOTAXIS PROTEIN CTPL"/>
    <property type="match status" value="1"/>
</dbReference>
<evidence type="ECO:0000256" key="8">
    <source>
        <dbReference type="SAM" id="MobiDB-lite"/>
    </source>
</evidence>
<dbReference type="STRING" id="740709.A10D4_00370"/>
<dbReference type="PATRIC" id="fig|740709.3.peg.75"/>
<keyword evidence="3 9" id="KW-1133">Transmembrane helix</keyword>
<keyword evidence="5 7" id="KW-0807">Transducer</keyword>
<dbReference type="PROSITE" id="PS50885">
    <property type="entry name" value="HAMP"/>
    <property type="match status" value="1"/>
</dbReference>